<name>A0A8H7Y3C0_PSICU</name>
<evidence type="ECO:0000313" key="1">
    <source>
        <dbReference type="EMBL" id="KAG5170469.1"/>
    </source>
</evidence>
<reference evidence="1" key="1">
    <citation type="submission" date="2021-02" db="EMBL/GenBank/DDBJ databases">
        <title>Psilocybe cubensis genome.</title>
        <authorList>
            <person name="Mckernan K.J."/>
            <person name="Crawford S."/>
            <person name="Trippe A."/>
            <person name="Kane L.T."/>
            <person name="Mclaughlin S."/>
        </authorList>
    </citation>
    <scope>NUCLEOTIDE SEQUENCE [LARGE SCALE GENOMIC DNA]</scope>
    <source>
        <strain evidence="1">MGC-MH-2018</strain>
    </source>
</reference>
<accession>A0A8H7Y3C0</accession>
<gene>
    <name evidence="1" type="ORF">JR316_004858</name>
</gene>
<proteinExistence type="predicted"/>
<dbReference type="EMBL" id="JAFIQS010000004">
    <property type="protein sequence ID" value="KAG5170469.1"/>
    <property type="molecule type" value="Genomic_DNA"/>
</dbReference>
<dbReference type="AlphaFoldDB" id="A0A8H7Y3C0"/>
<comment type="caution">
    <text evidence="1">The sequence shown here is derived from an EMBL/GenBank/DDBJ whole genome shotgun (WGS) entry which is preliminary data.</text>
</comment>
<protein>
    <submittedName>
        <fullName evidence="1">Uncharacterized protein</fullName>
    </submittedName>
</protein>
<organism evidence="1">
    <name type="scientific">Psilocybe cubensis</name>
    <name type="common">Psychedelic mushroom</name>
    <name type="synonym">Stropharia cubensis</name>
    <dbReference type="NCBI Taxonomy" id="181762"/>
    <lineage>
        <taxon>Eukaryota</taxon>
        <taxon>Fungi</taxon>
        <taxon>Dikarya</taxon>
        <taxon>Basidiomycota</taxon>
        <taxon>Agaricomycotina</taxon>
        <taxon>Agaricomycetes</taxon>
        <taxon>Agaricomycetidae</taxon>
        <taxon>Agaricales</taxon>
        <taxon>Agaricineae</taxon>
        <taxon>Strophariaceae</taxon>
        <taxon>Psilocybe</taxon>
    </lineage>
</organism>
<sequence length="58" mass="6567">MSAKDMEENLVVIDTSGGRLLRPILRVPSVASLDRWQQLWFCADLELSKGRSKGESYL</sequence>